<keyword evidence="10" id="KW-0067">ATP-binding</keyword>
<dbReference type="InterPro" id="IPR050398">
    <property type="entry name" value="HssS/ArlS-like"/>
</dbReference>
<organism evidence="17 18">
    <name type="scientific">Aminipila luticellarii</name>
    <dbReference type="NCBI Taxonomy" id="2507160"/>
    <lineage>
        <taxon>Bacteria</taxon>
        <taxon>Bacillati</taxon>
        <taxon>Bacillota</taxon>
        <taxon>Clostridia</taxon>
        <taxon>Peptostreptococcales</taxon>
        <taxon>Anaerovoracaceae</taxon>
        <taxon>Aminipila</taxon>
    </lineage>
</organism>
<dbReference type="CDD" id="cd06225">
    <property type="entry name" value="HAMP"/>
    <property type="match status" value="1"/>
</dbReference>
<feature type="transmembrane region" description="Helical" evidence="14">
    <location>
        <begin position="12"/>
        <end position="40"/>
    </location>
</feature>
<name>A0A410PSI5_9FIRM</name>
<evidence type="ECO:0000256" key="12">
    <source>
        <dbReference type="ARBA" id="ARBA00023012"/>
    </source>
</evidence>
<dbReference type="InterPro" id="IPR036097">
    <property type="entry name" value="HisK_dim/P_sf"/>
</dbReference>
<feature type="domain" description="Histidine kinase" evidence="15">
    <location>
        <begin position="576"/>
        <end position="779"/>
    </location>
</feature>
<dbReference type="GO" id="GO:0000155">
    <property type="term" value="F:phosphorelay sensor kinase activity"/>
    <property type="evidence" value="ECO:0007669"/>
    <property type="project" value="InterPro"/>
</dbReference>
<evidence type="ECO:0000256" key="5">
    <source>
        <dbReference type="ARBA" id="ARBA00022553"/>
    </source>
</evidence>
<evidence type="ECO:0000259" key="16">
    <source>
        <dbReference type="PROSITE" id="PS50885"/>
    </source>
</evidence>
<keyword evidence="5" id="KW-0597">Phosphoprotein</keyword>
<dbReference type="SMART" id="SM00388">
    <property type="entry name" value="HisKA"/>
    <property type="match status" value="1"/>
</dbReference>
<evidence type="ECO:0000256" key="2">
    <source>
        <dbReference type="ARBA" id="ARBA00004651"/>
    </source>
</evidence>
<dbReference type="FunFam" id="1.10.287.130:FF:000001">
    <property type="entry name" value="Two-component sensor histidine kinase"/>
    <property type="match status" value="1"/>
</dbReference>
<comment type="catalytic activity">
    <reaction evidence="1">
        <text>ATP + protein L-histidine = ADP + protein N-phospho-L-histidine.</text>
        <dbReference type="EC" id="2.7.13.3"/>
    </reaction>
</comment>
<dbReference type="SUPFAM" id="SSF55874">
    <property type="entry name" value="ATPase domain of HSP90 chaperone/DNA topoisomerase II/histidine kinase"/>
    <property type="match status" value="1"/>
</dbReference>
<dbReference type="Pfam" id="PF00512">
    <property type="entry name" value="HisKA"/>
    <property type="match status" value="1"/>
</dbReference>
<keyword evidence="7 14" id="KW-0812">Transmembrane</keyword>
<dbReference type="PANTHER" id="PTHR45528:SF1">
    <property type="entry name" value="SENSOR HISTIDINE KINASE CPXA"/>
    <property type="match status" value="1"/>
</dbReference>
<feature type="domain" description="HAMP" evidence="16">
    <location>
        <begin position="518"/>
        <end position="561"/>
    </location>
</feature>
<dbReference type="PROSITE" id="PS50885">
    <property type="entry name" value="HAMP"/>
    <property type="match status" value="1"/>
</dbReference>
<evidence type="ECO:0000256" key="4">
    <source>
        <dbReference type="ARBA" id="ARBA00022475"/>
    </source>
</evidence>
<feature type="transmembrane region" description="Helical" evidence="14">
    <location>
        <begin position="332"/>
        <end position="353"/>
    </location>
</feature>
<dbReference type="AlphaFoldDB" id="A0A410PSI5"/>
<keyword evidence="4" id="KW-1003">Cell membrane</keyword>
<dbReference type="InterPro" id="IPR005467">
    <property type="entry name" value="His_kinase_dom"/>
</dbReference>
<gene>
    <name evidence="17" type="ORF">EQM06_01175</name>
</gene>
<feature type="transmembrane region" description="Helical" evidence="14">
    <location>
        <begin position="412"/>
        <end position="430"/>
    </location>
</feature>
<dbReference type="InterPro" id="IPR003660">
    <property type="entry name" value="HAMP_dom"/>
</dbReference>
<evidence type="ECO:0000256" key="9">
    <source>
        <dbReference type="ARBA" id="ARBA00022777"/>
    </source>
</evidence>
<dbReference type="CDD" id="cd00082">
    <property type="entry name" value="HisKA"/>
    <property type="match status" value="1"/>
</dbReference>
<dbReference type="InterPro" id="IPR003594">
    <property type="entry name" value="HATPase_dom"/>
</dbReference>
<evidence type="ECO:0000313" key="18">
    <source>
        <dbReference type="Proteomes" id="UP000287601"/>
    </source>
</evidence>
<feature type="transmembrane region" description="Helical" evidence="14">
    <location>
        <begin position="480"/>
        <end position="508"/>
    </location>
</feature>
<evidence type="ECO:0000256" key="6">
    <source>
        <dbReference type="ARBA" id="ARBA00022679"/>
    </source>
</evidence>
<evidence type="ECO:0000259" key="15">
    <source>
        <dbReference type="PROSITE" id="PS50109"/>
    </source>
</evidence>
<dbReference type="PANTHER" id="PTHR45528">
    <property type="entry name" value="SENSOR HISTIDINE KINASE CPXA"/>
    <property type="match status" value="1"/>
</dbReference>
<dbReference type="RefSeq" id="WP_128744601.1">
    <property type="nucleotide sequence ID" value="NZ_CP035281.1"/>
</dbReference>
<evidence type="ECO:0000256" key="1">
    <source>
        <dbReference type="ARBA" id="ARBA00000085"/>
    </source>
</evidence>
<comment type="subcellular location">
    <subcellularLocation>
        <location evidence="2">Cell membrane</location>
        <topology evidence="2">Multi-pass membrane protein</topology>
    </subcellularLocation>
</comment>
<evidence type="ECO:0000256" key="3">
    <source>
        <dbReference type="ARBA" id="ARBA00012438"/>
    </source>
</evidence>
<dbReference type="EC" id="2.7.13.3" evidence="3"/>
<evidence type="ECO:0000256" key="13">
    <source>
        <dbReference type="ARBA" id="ARBA00023136"/>
    </source>
</evidence>
<dbReference type="InterPro" id="IPR003661">
    <property type="entry name" value="HisK_dim/P_dom"/>
</dbReference>
<sequence>MDTKLKNFNDNQVVRVLAFLMCAMLFSATLIGSLATIVGIEKTGRSFTLEEIFGTKEYLDSNDLQQEFKSEAQDLAQLIGFYKNEANIKAGKLLNENSGTLGDAIAGLYYEGYYYYGNKKISASPLHISYDVTEANGTYKPVMLINGTSYPIESSEAYISYSGADREEALQYAQGYVTSEADIDNNSYVKKAFMEANKTQIEEIKAILIKYQLRSFNELKRELNSQKGMLYFVTDGSSTFTNLKQAAAAEGNVTAPDIAEFKKNPAYMIYKDGNLTKNPKSTVSSAPSVRGTDAEIEDSFFTLYNDGLKVYVAFNKDYIAEKQAVYQNTSDVLHLIPLIAGCGTGCLILFIYLAVTTGRRDTSGRRKLYTLDRIWTELQLIGICTAVGLGIWVSGTAFYNWVWSGAAPSMEIAVVSGICVLLAGAGLWFILSCIRLLKAHQFIKNSLIYKLWNLIILKWWGKVWEGVKAVYTGSSLMKKIVIGALVGCVLSATIFLAPVVFLVIIAFAPKWVKKFEGIKEGIEEVKSGNLTYKIPAEGNGELDRLARSINEISEASNVAVQNELKNQRMKTDLISNVSHDLKTPLTSMVTYIDLLKSEGLDSENAPEYVRILDEKTERLRHLTEDLFEAAKASSGAMPVHLEKVELLSLINQGLGEMDQRIQDSGLDFIVHAERDKYYVLADGQLLWRVVENLLGNVLKYALENSRVYIDIKDRGGSEKPASIVTLEMKNISKNPLNISADELMERFKRGDESRTTEGSGLGLAIAKDLVKLQNGWLDVVIDGDLFKAQVMLSKYPEDKKDEEPENKKEKNQ</sequence>
<reference evidence="17 18" key="1">
    <citation type="submission" date="2019-01" db="EMBL/GenBank/DDBJ databases">
        <title>Draft genomes of a novel of Aminipila strains.</title>
        <authorList>
            <person name="Ma S."/>
        </authorList>
    </citation>
    <scope>NUCLEOTIDE SEQUENCE [LARGE SCALE GENOMIC DNA]</scope>
    <source>
        <strain evidence="18">JN-39</strain>
    </source>
</reference>
<accession>A0A410PSI5</accession>
<proteinExistence type="predicted"/>
<keyword evidence="11 14" id="KW-1133">Transmembrane helix</keyword>
<evidence type="ECO:0000256" key="8">
    <source>
        <dbReference type="ARBA" id="ARBA00022741"/>
    </source>
</evidence>
<protein>
    <recommendedName>
        <fullName evidence="3">histidine kinase</fullName>
        <ecNumber evidence="3">2.7.13.3</ecNumber>
    </recommendedName>
</protein>
<dbReference type="SMART" id="SM00387">
    <property type="entry name" value="HATPase_c"/>
    <property type="match status" value="1"/>
</dbReference>
<dbReference type="Pfam" id="PF02518">
    <property type="entry name" value="HATPase_c"/>
    <property type="match status" value="1"/>
</dbReference>
<keyword evidence="18" id="KW-1185">Reference proteome</keyword>
<dbReference type="EMBL" id="CP035281">
    <property type="protein sequence ID" value="QAT41947.1"/>
    <property type="molecule type" value="Genomic_DNA"/>
</dbReference>
<dbReference type="KEGG" id="amij:EQM06_01175"/>
<keyword evidence="13 14" id="KW-0472">Membrane</keyword>
<dbReference type="PROSITE" id="PS50109">
    <property type="entry name" value="HIS_KIN"/>
    <property type="match status" value="1"/>
</dbReference>
<keyword evidence="9 17" id="KW-0418">Kinase</keyword>
<evidence type="ECO:0000256" key="10">
    <source>
        <dbReference type="ARBA" id="ARBA00022840"/>
    </source>
</evidence>
<evidence type="ECO:0000256" key="14">
    <source>
        <dbReference type="SAM" id="Phobius"/>
    </source>
</evidence>
<dbReference type="GO" id="GO:0005524">
    <property type="term" value="F:ATP binding"/>
    <property type="evidence" value="ECO:0007669"/>
    <property type="project" value="UniProtKB-KW"/>
</dbReference>
<evidence type="ECO:0000256" key="11">
    <source>
        <dbReference type="ARBA" id="ARBA00022989"/>
    </source>
</evidence>
<feature type="transmembrane region" description="Helical" evidence="14">
    <location>
        <begin position="374"/>
        <end position="392"/>
    </location>
</feature>
<dbReference type="Pfam" id="PF00672">
    <property type="entry name" value="HAMP"/>
    <property type="match status" value="1"/>
</dbReference>
<keyword evidence="12" id="KW-0902">Two-component regulatory system</keyword>
<keyword evidence="6" id="KW-0808">Transferase</keyword>
<dbReference type="SUPFAM" id="SSF47384">
    <property type="entry name" value="Homodimeric domain of signal transducing histidine kinase"/>
    <property type="match status" value="1"/>
</dbReference>
<evidence type="ECO:0000313" key="17">
    <source>
        <dbReference type="EMBL" id="QAT41947.1"/>
    </source>
</evidence>
<dbReference type="InterPro" id="IPR036890">
    <property type="entry name" value="HATPase_C_sf"/>
</dbReference>
<dbReference type="GO" id="GO:0005886">
    <property type="term" value="C:plasma membrane"/>
    <property type="evidence" value="ECO:0007669"/>
    <property type="project" value="UniProtKB-SubCell"/>
</dbReference>
<dbReference type="Gene3D" id="3.30.565.10">
    <property type="entry name" value="Histidine kinase-like ATPase, C-terminal domain"/>
    <property type="match status" value="1"/>
</dbReference>
<dbReference type="OrthoDB" id="9792991at2"/>
<keyword evidence="8" id="KW-0547">Nucleotide-binding</keyword>
<dbReference type="Proteomes" id="UP000287601">
    <property type="component" value="Chromosome"/>
</dbReference>
<dbReference type="Gene3D" id="1.10.287.130">
    <property type="match status" value="1"/>
</dbReference>
<dbReference type="Gene3D" id="6.10.340.10">
    <property type="match status" value="1"/>
</dbReference>
<evidence type="ECO:0000256" key="7">
    <source>
        <dbReference type="ARBA" id="ARBA00022692"/>
    </source>
</evidence>